<keyword evidence="13" id="KW-1015">Disulfide bond</keyword>
<feature type="binding site" evidence="16">
    <location>
        <position position="286"/>
    </location>
    <ligand>
        <name>Zn(2+)</name>
        <dbReference type="ChEBI" id="CHEBI:29105"/>
        <note>catalytic</note>
    </ligand>
</feature>
<evidence type="ECO:0000256" key="14">
    <source>
        <dbReference type="ARBA" id="ARBA00023180"/>
    </source>
</evidence>
<accession>S9VCR4</accession>
<reference evidence="19 20" key="1">
    <citation type="journal article" date="2013" name="PLoS ONE">
        <title>Predicting the Proteins of Angomonas deanei, Strigomonas culicis and Their Respective Endosymbionts Reveals New Aspects of the Trypanosomatidae Family.</title>
        <authorList>
            <person name="Motta M.C."/>
            <person name="Martins A.C."/>
            <person name="de Souza S.S."/>
            <person name="Catta-Preta C.M."/>
            <person name="Silva R."/>
            <person name="Klein C.C."/>
            <person name="de Almeida L.G."/>
            <person name="de Lima Cunha O."/>
            <person name="Ciapina L.P."/>
            <person name="Brocchi M."/>
            <person name="Colabardini A.C."/>
            <person name="de Araujo Lima B."/>
            <person name="Machado C.R."/>
            <person name="de Almeida Soares C.M."/>
            <person name="Probst C.M."/>
            <person name="de Menezes C.B."/>
            <person name="Thompson C.E."/>
            <person name="Bartholomeu D.C."/>
            <person name="Gradia D.F."/>
            <person name="Pavoni D.P."/>
            <person name="Grisard E.C."/>
            <person name="Fantinatti-Garboggini F."/>
            <person name="Marchini F.K."/>
            <person name="Rodrigues-Luiz G.F."/>
            <person name="Wagner G."/>
            <person name="Goldman G.H."/>
            <person name="Fietto J.L."/>
            <person name="Elias M.C."/>
            <person name="Goldman M.H."/>
            <person name="Sagot M.F."/>
            <person name="Pereira M."/>
            <person name="Stoco P.H."/>
            <person name="de Mendonca-Neto R.P."/>
            <person name="Teixeira S.M."/>
            <person name="Maciel T.E."/>
            <person name="de Oliveira Mendes T.A."/>
            <person name="Urmenyi T.P."/>
            <person name="de Souza W."/>
            <person name="Schenkman S."/>
            <person name="de Vasconcelos A.T."/>
        </authorList>
    </citation>
    <scope>NUCLEOTIDE SEQUENCE [LARGE SCALE GENOMIC DNA]</scope>
</reference>
<dbReference type="PANTHER" id="PTHR10942">
    <property type="entry name" value="LEISHMANOLYSIN-LIKE PEPTIDASE"/>
    <property type="match status" value="1"/>
</dbReference>
<comment type="similarity">
    <text evidence="3 17">Belongs to the peptidase M8 family.</text>
</comment>
<evidence type="ECO:0000256" key="12">
    <source>
        <dbReference type="ARBA" id="ARBA00023145"/>
    </source>
</evidence>
<dbReference type="Gene3D" id="3.10.170.20">
    <property type="match status" value="1"/>
</dbReference>
<organism evidence="19 20">
    <name type="scientific">Strigomonas culicis</name>
    <dbReference type="NCBI Taxonomy" id="28005"/>
    <lineage>
        <taxon>Eukaryota</taxon>
        <taxon>Discoba</taxon>
        <taxon>Euglenozoa</taxon>
        <taxon>Kinetoplastea</taxon>
        <taxon>Metakinetoplastina</taxon>
        <taxon>Trypanosomatida</taxon>
        <taxon>Trypanosomatidae</taxon>
        <taxon>Strigomonadinae</taxon>
        <taxon>Strigomonas</taxon>
    </lineage>
</organism>
<feature type="non-terminal residue" evidence="19">
    <location>
        <position position="554"/>
    </location>
</feature>
<evidence type="ECO:0000256" key="4">
    <source>
        <dbReference type="ARBA" id="ARBA00022670"/>
    </source>
</evidence>
<dbReference type="OrthoDB" id="262619at2759"/>
<evidence type="ECO:0000256" key="15">
    <source>
        <dbReference type="PIRSR" id="PIRSR601577-1"/>
    </source>
</evidence>
<evidence type="ECO:0000256" key="6">
    <source>
        <dbReference type="ARBA" id="ARBA00022729"/>
    </source>
</evidence>
<dbReference type="Proteomes" id="UP000015354">
    <property type="component" value="Unassembled WGS sequence"/>
</dbReference>
<evidence type="ECO:0000256" key="8">
    <source>
        <dbReference type="ARBA" id="ARBA00022833"/>
    </source>
</evidence>
<dbReference type="EMBL" id="ATMH01008786">
    <property type="protein sequence ID" value="EPY20885.1"/>
    <property type="molecule type" value="Genomic_DNA"/>
</dbReference>
<evidence type="ECO:0000313" key="19">
    <source>
        <dbReference type="EMBL" id="EPY20885.1"/>
    </source>
</evidence>
<proteinExistence type="inferred from homology"/>
<keyword evidence="4 17" id="KW-0645">Protease</keyword>
<feature type="signal peptide" evidence="17">
    <location>
        <begin position="1"/>
        <end position="20"/>
    </location>
</feature>
<evidence type="ECO:0000256" key="9">
    <source>
        <dbReference type="ARBA" id="ARBA00022889"/>
    </source>
</evidence>
<evidence type="ECO:0000256" key="11">
    <source>
        <dbReference type="ARBA" id="ARBA00023136"/>
    </source>
</evidence>
<evidence type="ECO:0000256" key="7">
    <source>
        <dbReference type="ARBA" id="ARBA00022801"/>
    </source>
</evidence>
<evidence type="ECO:0000256" key="13">
    <source>
        <dbReference type="ARBA" id="ARBA00023157"/>
    </source>
</evidence>
<keyword evidence="14" id="KW-0325">Glycoprotein</keyword>
<keyword evidence="8 16" id="KW-0862">Zinc</keyword>
<feature type="binding site" evidence="16">
    <location>
        <position position="221"/>
    </location>
    <ligand>
        <name>Zn(2+)</name>
        <dbReference type="ChEBI" id="CHEBI:29105"/>
        <note>catalytic</note>
    </ligand>
</feature>
<comment type="subcellular location">
    <subcellularLocation>
        <location evidence="2">Membrane</location>
    </subcellularLocation>
</comment>
<feature type="compositionally biased region" description="Basic and acidic residues" evidence="18">
    <location>
        <begin position="545"/>
        <end position="554"/>
    </location>
</feature>
<evidence type="ECO:0000256" key="5">
    <source>
        <dbReference type="ARBA" id="ARBA00022723"/>
    </source>
</evidence>
<feature type="compositionally biased region" description="Acidic residues" evidence="18">
    <location>
        <begin position="519"/>
        <end position="528"/>
    </location>
</feature>
<dbReference type="Gene3D" id="2.10.55.10">
    <property type="entry name" value="Leishmanolysin domain 3"/>
    <property type="match status" value="1"/>
</dbReference>
<evidence type="ECO:0000256" key="18">
    <source>
        <dbReference type="SAM" id="MobiDB-lite"/>
    </source>
</evidence>
<keyword evidence="7 17" id="KW-0378">Hydrolase</keyword>
<feature type="chain" id="PRO_5023968382" description="Leishmanolysin-like peptidase" evidence="17">
    <location>
        <begin position="21"/>
        <end position="554"/>
    </location>
</feature>
<sequence length="554" mass="58656">MRHLFAVFLLIGVLLTGASAFRDFTCSHDLLVASVQRERVQNAVSVDVIAANTTSAVYSASTPYTSITIAAFFDDLDNTSRYCREVAQFVSNYNGKYVACSVNDILTSAKREILIKKLIPRAIRLHAERLMVQSSGATILSSSVISSHYYCRQFAIPSSHYASGYNADFLLYVGAAPTSRNVLAWASSCISSASTRPTAGVTNVSPAYIADDTETVRTVAHEILHALGFSTSFFQTTSVSSLRGKTNVAVLATPNVVSQAQAFYGCASQSFMELEDEGGSGTAGSHWKRRSAKDEIMAGIIGVSRYSNLTIAAMEDLGFYKGVYSKGEYMAFGNGVGCTLTNSKCITNSVSNVPSMFCTTNSRTASGYSCPSDRLAIGTCYTSTSCGSVPSNFQYFTGNTLCGLSGTLTDYCPIVTPYSNTGCMDGDITVMPGSYITSSSRCFDASSTIETASGYAVTALCAAVKCGTGNYSIRLSGSDSWIDCPPSTTVDLSSQTNITSGSVTCPAYGEVCFSWNDEASLDPDDSSASEDQSIGEESAGGGNNHENKNSDAAV</sequence>
<keyword evidence="9" id="KW-0130">Cell adhesion</keyword>
<evidence type="ECO:0000313" key="20">
    <source>
        <dbReference type="Proteomes" id="UP000015354"/>
    </source>
</evidence>
<dbReference type="PRINTS" id="PR00782">
    <property type="entry name" value="LSHMANOLYSIN"/>
</dbReference>
<dbReference type="Gene3D" id="2.30.34.10">
    <property type="entry name" value="Leishmanolysin domain 4"/>
    <property type="match status" value="1"/>
</dbReference>
<dbReference type="EC" id="3.4.24.-" evidence="17"/>
<dbReference type="GO" id="GO:0004222">
    <property type="term" value="F:metalloendopeptidase activity"/>
    <property type="evidence" value="ECO:0007669"/>
    <property type="project" value="UniProtKB-UniRule"/>
</dbReference>
<dbReference type="InterPro" id="IPR001577">
    <property type="entry name" value="Peptidase_M8"/>
</dbReference>
<dbReference type="GO" id="GO:0006508">
    <property type="term" value="P:proteolysis"/>
    <property type="evidence" value="ECO:0007669"/>
    <property type="project" value="UniProtKB-KW"/>
</dbReference>
<evidence type="ECO:0000256" key="17">
    <source>
        <dbReference type="RuleBase" id="RU366077"/>
    </source>
</evidence>
<evidence type="ECO:0000256" key="2">
    <source>
        <dbReference type="ARBA" id="ARBA00004370"/>
    </source>
</evidence>
<dbReference type="GO" id="GO:0007155">
    <property type="term" value="P:cell adhesion"/>
    <property type="evidence" value="ECO:0007669"/>
    <property type="project" value="UniProtKB-KW"/>
</dbReference>
<comment type="catalytic activity">
    <reaction evidence="1">
        <text>Preference for hydrophobic residues at P1 and P1' and basic residues at P2' and P3'. A model nonapeptide is cleaved at -Ala-Tyr-|-Leu-Lys-Lys-.</text>
        <dbReference type="EC" id="3.4.24.36"/>
    </reaction>
</comment>
<feature type="region of interest" description="Disordered" evidence="18">
    <location>
        <begin position="518"/>
        <end position="554"/>
    </location>
</feature>
<comment type="caution">
    <text evidence="19">The sequence shown here is derived from an EMBL/GenBank/DDBJ whole genome shotgun (WGS) entry which is preliminary data.</text>
</comment>
<gene>
    <name evidence="19" type="ORF">STCU_08786</name>
</gene>
<evidence type="ECO:0000256" key="3">
    <source>
        <dbReference type="ARBA" id="ARBA00005860"/>
    </source>
</evidence>
<keyword evidence="5 16" id="KW-0479">Metal-binding</keyword>
<dbReference type="GO" id="GO:0046872">
    <property type="term" value="F:metal ion binding"/>
    <property type="evidence" value="ECO:0007669"/>
    <property type="project" value="UniProtKB-KW"/>
</dbReference>
<dbReference type="Gene3D" id="3.90.132.10">
    <property type="entry name" value="Leishmanolysin , domain 2"/>
    <property type="match status" value="1"/>
</dbReference>
<keyword evidence="12" id="KW-0865">Zymogen</keyword>
<keyword evidence="10 16" id="KW-0482">Metalloprotease</keyword>
<dbReference type="GO" id="GO:0005737">
    <property type="term" value="C:cytoplasm"/>
    <property type="evidence" value="ECO:0007669"/>
    <property type="project" value="TreeGrafter"/>
</dbReference>
<dbReference type="PANTHER" id="PTHR10942:SF0">
    <property type="entry name" value="LEISHMANOLYSIN-LIKE PEPTIDASE"/>
    <property type="match status" value="1"/>
</dbReference>
<keyword evidence="6 17" id="KW-0732">Signal</keyword>
<evidence type="ECO:0000256" key="1">
    <source>
        <dbReference type="ARBA" id="ARBA00001249"/>
    </source>
</evidence>
<protein>
    <recommendedName>
        <fullName evidence="17">Leishmanolysin-like peptidase</fullName>
        <ecNumber evidence="17">3.4.24.-</ecNumber>
    </recommendedName>
</protein>
<dbReference type="FunFam" id="3.90.132.10:FF:000001">
    <property type="entry name" value="leishmanolysin-like peptidase isoform X2"/>
    <property type="match status" value="1"/>
</dbReference>
<dbReference type="AlphaFoldDB" id="S9VCR4"/>
<dbReference type="GO" id="GO:0016020">
    <property type="term" value="C:membrane"/>
    <property type="evidence" value="ECO:0007669"/>
    <property type="project" value="UniProtKB-SubCell"/>
</dbReference>
<feature type="active site" evidence="15">
    <location>
        <position position="222"/>
    </location>
</feature>
<evidence type="ECO:0000256" key="10">
    <source>
        <dbReference type="ARBA" id="ARBA00023049"/>
    </source>
</evidence>
<evidence type="ECO:0000256" key="16">
    <source>
        <dbReference type="PIRSR" id="PIRSR601577-2"/>
    </source>
</evidence>
<comment type="cofactor">
    <cofactor evidence="16 17">
        <name>Zn(2+)</name>
        <dbReference type="ChEBI" id="CHEBI:29105"/>
    </cofactor>
    <text evidence="16 17">Binds 1 zinc ion per subunit.</text>
</comment>
<dbReference type="Pfam" id="PF01457">
    <property type="entry name" value="Peptidase_M8"/>
    <property type="match status" value="1"/>
</dbReference>
<keyword evidence="11" id="KW-0472">Membrane</keyword>
<keyword evidence="20" id="KW-1185">Reference proteome</keyword>
<name>S9VCR4_9TRYP</name>
<dbReference type="SUPFAM" id="SSF55486">
    <property type="entry name" value="Metalloproteases ('zincins'), catalytic domain"/>
    <property type="match status" value="1"/>
</dbReference>
<feature type="binding site" evidence="16">
    <location>
        <position position="225"/>
    </location>
    <ligand>
        <name>Zn(2+)</name>
        <dbReference type="ChEBI" id="CHEBI:29105"/>
        <note>catalytic</note>
    </ligand>
</feature>